<dbReference type="GO" id="GO:0006952">
    <property type="term" value="P:defense response"/>
    <property type="evidence" value="ECO:0007669"/>
    <property type="project" value="UniProtKB-KW"/>
</dbReference>
<dbReference type="Gene3D" id="3.30.200.20">
    <property type="entry name" value="Phosphorylase Kinase, domain 1"/>
    <property type="match status" value="1"/>
</dbReference>
<evidence type="ECO:0000256" key="1">
    <source>
        <dbReference type="ARBA" id="ARBA00008171"/>
    </source>
</evidence>
<name>A0A8T0VDS7_PANVG</name>
<comment type="similarity">
    <text evidence="1">Belongs to the protein kinase superfamily. TKL Ser/Thr protein kinase family. ROCO subfamily.</text>
</comment>
<keyword evidence="8" id="KW-0175">Coiled coil</keyword>
<comment type="caution">
    <text evidence="11">The sequence shown here is derived from an EMBL/GenBank/DDBJ whole genome shotgun (WGS) entry which is preliminary data.</text>
</comment>
<dbReference type="GO" id="GO:0005524">
    <property type="term" value="F:ATP binding"/>
    <property type="evidence" value="ECO:0007669"/>
    <property type="project" value="UniProtKB-KW"/>
</dbReference>
<dbReference type="Gene3D" id="1.10.510.10">
    <property type="entry name" value="Transferase(Phosphotransferase) domain 1"/>
    <property type="match status" value="1"/>
</dbReference>
<accession>A0A8T0VDS7</accession>
<dbReference type="Gene3D" id="1.20.5.4130">
    <property type="match status" value="1"/>
</dbReference>
<dbReference type="GO" id="GO:0043531">
    <property type="term" value="F:ADP binding"/>
    <property type="evidence" value="ECO:0007669"/>
    <property type="project" value="InterPro"/>
</dbReference>
<keyword evidence="4" id="KW-0677">Repeat</keyword>
<feature type="region of interest" description="Disordered" evidence="9">
    <location>
        <begin position="644"/>
        <end position="696"/>
    </location>
</feature>
<evidence type="ECO:0000256" key="8">
    <source>
        <dbReference type="ARBA" id="ARBA00023054"/>
    </source>
</evidence>
<dbReference type="PRINTS" id="PR00364">
    <property type="entry name" value="DISEASERSIST"/>
</dbReference>
<dbReference type="InterPro" id="IPR027417">
    <property type="entry name" value="P-loop_NTPase"/>
</dbReference>
<dbReference type="InterPro" id="IPR011009">
    <property type="entry name" value="Kinase-like_dom_sf"/>
</dbReference>
<sequence length="1085" mass="122846">MPHTHAAAVVDRLLRRLAVDARRLELPPHIDDDMAHVGRTLSRLQDVLVSLEVRPEAQEWIGDIKQVAYDAEDLLDEFEDHSSTQAQTSGCFAEAAACCHACPFLLHSPSANRMKAIRRRLDFSAKDSIVFSLMQYSCPNDEKFDNRVFDTAAIVGRDNDKAKIKDMLLQGNADKFSVIAIVGMVGLGKTTLARLIFLDQEERWNFDCRIWICLNRKLDLKKVARDIILECNHREGNLLDVHTDFEIQGNLQLLKNSLQQALHGKRCLLVLDDLSSTNKSQLDELKEMLKATNECIKVLVTTSSKITAELVHTIPPYKLRPLSEDDSWTIFSQKAFGNLDGNNANLTEVGKEIMKRCEGIPLLTHSLGSIVQNQVTNVWLAARDEEIWKLERRLATKVELFSPLYRIYYDFSSTIKLCILYLSIFPKGSAIDKEKLIRQWIALEIIGSKHDSLPPYVHGDMCIQDLLSTYFLQVENMHSVYGMYDGIVPTSLYIHNFIHEFTRHVACDDIIILDGSEMQKYSGKRQAFQYALLTCYRGQSTIPLLLLTRTKALHLRSSEAITIHSEAFELLKHLRVLNLSGCYIGELPASIGHLKHLKYLDVSGVQIQTLPSSMSRLTNLETIVKVVMDGEALTSLRLLEIEGTQEPSGSTIPNESDGATKYTGIDSSRIVKPSPKCSTASEHSVDPISSSKLSMPSKEIPSTLGMLEKSEMFAQIRGDGSLNLSLEQVRKVTRNFSSLLKLGEGGIWTVYRAVLPDNQIVTIRRAKQGHMKEARHLMKVSLLTEINHQSLVRFLGFIDEGNECIRITEYVPNGTLRQHLHDQHKRILDFNQRIVIALDVAIALTYLHLSCGQAVICYNLKTSNILLTESYRAKVCCSILSESGYVMPASGAVGYSDPEYLRTFELTAKSDVYSFGIILLEILSSHGPQDWNVLMNHQNSSSWTMERVVQWALEKFYDDLMNEVLDYRMEDRVAGEVLRDWLSLALSCVAPRGNDRPSIEVVGERLWKIWKDHRRNIGETHEYQGSWEEFVEQEGILRHQKSAPKRIWGPSAAEEEWSGYIKQIELVQQGYSRSASFDDMTVSPR</sequence>
<evidence type="ECO:0000256" key="2">
    <source>
        <dbReference type="ARBA" id="ARBA00008894"/>
    </source>
</evidence>
<keyword evidence="6" id="KW-0611">Plant defense</keyword>
<evidence type="ECO:0000313" key="12">
    <source>
        <dbReference type="Proteomes" id="UP000823388"/>
    </source>
</evidence>
<dbReference type="InterPro" id="IPR001245">
    <property type="entry name" value="Ser-Thr/Tyr_kinase_cat_dom"/>
</dbReference>
<dbReference type="Pfam" id="PF00931">
    <property type="entry name" value="NB-ARC"/>
    <property type="match status" value="1"/>
</dbReference>
<dbReference type="Pfam" id="PF23598">
    <property type="entry name" value="LRR_14"/>
    <property type="match status" value="1"/>
</dbReference>
<protein>
    <recommendedName>
        <fullName evidence="10">Protein kinase domain-containing protein</fullName>
    </recommendedName>
</protein>
<dbReference type="InterPro" id="IPR055414">
    <property type="entry name" value="LRR_R13L4/SHOC2-like"/>
</dbReference>
<evidence type="ECO:0000256" key="5">
    <source>
        <dbReference type="ARBA" id="ARBA00022741"/>
    </source>
</evidence>
<proteinExistence type="inferred from homology"/>
<dbReference type="PANTHER" id="PTHR36766:SF62">
    <property type="entry name" value="AAA+ ATPASE DOMAIN-CONTAINING PROTEIN"/>
    <property type="match status" value="1"/>
</dbReference>
<dbReference type="Pfam" id="PF18052">
    <property type="entry name" value="Rx_N"/>
    <property type="match status" value="1"/>
</dbReference>
<dbReference type="Gene3D" id="1.10.8.430">
    <property type="entry name" value="Helical domain of apoptotic protease-activating factors"/>
    <property type="match status" value="1"/>
</dbReference>
<dbReference type="InterPro" id="IPR041118">
    <property type="entry name" value="Rx_N"/>
</dbReference>
<dbReference type="InterPro" id="IPR042197">
    <property type="entry name" value="Apaf_helical"/>
</dbReference>
<gene>
    <name evidence="11" type="ORF">PVAP13_2NG119200</name>
</gene>
<dbReference type="Gene3D" id="3.40.50.300">
    <property type="entry name" value="P-loop containing nucleotide triphosphate hydrolases"/>
    <property type="match status" value="1"/>
</dbReference>
<dbReference type="InterPro" id="IPR002182">
    <property type="entry name" value="NB-ARC"/>
</dbReference>
<dbReference type="PANTHER" id="PTHR36766">
    <property type="entry name" value="PLANT BROAD-SPECTRUM MILDEW RESISTANCE PROTEIN RPW8"/>
    <property type="match status" value="1"/>
</dbReference>
<dbReference type="SUPFAM" id="SSF52540">
    <property type="entry name" value="P-loop containing nucleoside triphosphate hydrolases"/>
    <property type="match status" value="1"/>
</dbReference>
<dbReference type="AlphaFoldDB" id="A0A8T0VDS7"/>
<evidence type="ECO:0000259" key="10">
    <source>
        <dbReference type="PROSITE" id="PS50011"/>
    </source>
</evidence>
<evidence type="ECO:0000256" key="3">
    <source>
        <dbReference type="ARBA" id="ARBA00022614"/>
    </source>
</evidence>
<feature type="domain" description="Protein kinase" evidence="10">
    <location>
        <begin position="736"/>
        <end position="982"/>
    </location>
</feature>
<comment type="similarity">
    <text evidence="2">Belongs to the disease resistance NB-LRR family.</text>
</comment>
<dbReference type="SUPFAM" id="SSF56112">
    <property type="entry name" value="Protein kinase-like (PK-like)"/>
    <property type="match status" value="1"/>
</dbReference>
<evidence type="ECO:0000256" key="4">
    <source>
        <dbReference type="ARBA" id="ARBA00022737"/>
    </source>
</evidence>
<keyword evidence="5" id="KW-0547">Nucleotide-binding</keyword>
<evidence type="ECO:0000256" key="9">
    <source>
        <dbReference type="SAM" id="MobiDB-lite"/>
    </source>
</evidence>
<dbReference type="Pfam" id="PF07714">
    <property type="entry name" value="PK_Tyr_Ser-Thr"/>
    <property type="match status" value="1"/>
</dbReference>
<evidence type="ECO:0000256" key="7">
    <source>
        <dbReference type="ARBA" id="ARBA00022840"/>
    </source>
</evidence>
<keyword evidence="3" id="KW-0433">Leucine-rich repeat</keyword>
<dbReference type="GO" id="GO:0004674">
    <property type="term" value="F:protein serine/threonine kinase activity"/>
    <property type="evidence" value="ECO:0007669"/>
    <property type="project" value="UniProtKB-EC"/>
</dbReference>
<feature type="compositionally biased region" description="Polar residues" evidence="9">
    <location>
        <begin position="676"/>
        <end position="694"/>
    </location>
</feature>
<dbReference type="InterPro" id="IPR058922">
    <property type="entry name" value="WHD_DRP"/>
</dbReference>
<dbReference type="InterPro" id="IPR032675">
    <property type="entry name" value="LRR_dom_sf"/>
</dbReference>
<dbReference type="Proteomes" id="UP000823388">
    <property type="component" value="Chromosome 2N"/>
</dbReference>
<reference evidence="11" key="1">
    <citation type="submission" date="2020-05" db="EMBL/GenBank/DDBJ databases">
        <title>WGS assembly of Panicum virgatum.</title>
        <authorList>
            <person name="Lovell J.T."/>
            <person name="Jenkins J."/>
            <person name="Shu S."/>
            <person name="Juenger T.E."/>
            <person name="Schmutz J."/>
        </authorList>
    </citation>
    <scope>NUCLEOTIDE SEQUENCE</scope>
    <source>
        <strain evidence="11">AP13</strain>
    </source>
</reference>
<keyword evidence="7" id="KW-0067">ATP-binding</keyword>
<keyword evidence="12" id="KW-1185">Reference proteome</keyword>
<dbReference type="SUPFAM" id="SSF52058">
    <property type="entry name" value="L domain-like"/>
    <property type="match status" value="1"/>
</dbReference>
<evidence type="ECO:0000313" key="11">
    <source>
        <dbReference type="EMBL" id="KAG2634502.1"/>
    </source>
</evidence>
<dbReference type="Pfam" id="PF23559">
    <property type="entry name" value="WHD_DRP"/>
    <property type="match status" value="1"/>
</dbReference>
<organism evidence="11 12">
    <name type="scientific">Panicum virgatum</name>
    <name type="common">Blackwell switchgrass</name>
    <dbReference type="NCBI Taxonomy" id="38727"/>
    <lineage>
        <taxon>Eukaryota</taxon>
        <taxon>Viridiplantae</taxon>
        <taxon>Streptophyta</taxon>
        <taxon>Embryophyta</taxon>
        <taxon>Tracheophyta</taxon>
        <taxon>Spermatophyta</taxon>
        <taxon>Magnoliopsida</taxon>
        <taxon>Liliopsida</taxon>
        <taxon>Poales</taxon>
        <taxon>Poaceae</taxon>
        <taxon>PACMAD clade</taxon>
        <taxon>Panicoideae</taxon>
        <taxon>Panicodae</taxon>
        <taxon>Paniceae</taxon>
        <taxon>Panicinae</taxon>
        <taxon>Panicum</taxon>
        <taxon>Panicum sect. Hiantes</taxon>
    </lineage>
</organism>
<feature type="compositionally biased region" description="Polar residues" evidence="9">
    <location>
        <begin position="645"/>
        <end position="654"/>
    </location>
</feature>
<dbReference type="PROSITE" id="PS50011">
    <property type="entry name" value="PROTEIN_KINASE_DOM"/>
    <property type="match status" value="1"/>
</dbReference>
<evidence type="ECO:0000256" key="6">
    <source>
        <dbReference type="ARBA" id="ARBA00022821"/>
    </source>
</evidence>
<dbReference type="Gene3D" id="3.80.10.10">
    <property type="entry name" value="Ribonuclease Inhibitor"/>
    <property type="match status" value="1"/>
</dbReference>
<dbReference type="InterPro" id="IPR000719">
    <property type="entry name" value="Prot_kinase_dom"/>
</dbReference>
<dbReference type="GO" id="GO:0051707">
    <property type="term" value="P:response to other organism"/>
    <property type="evidence" value="ECO:0007669"/>
    <property type="project" value="UniProtKB-ARBA"/>
</dbReference>
<dbReference type="EMBL" id="CM029040">
    <property type="protein sequence ID" value="KAG2634502.1"/>
    <property type="molecule type" value="Genomic_DNA"/>
</dbReference>